<dbReference type="SUPFAM" id="SSF141571">
    <property type="entry name" value="Pentapeptide repeat-like"/>
    <property type="match status" value="1"/>
</dbReference>
<accession>A0ABW4BFM9</accession>
<organism evidence="1 2">
    <name type="scientific">Lacticaseibacillus suilingensis</name>
    <dbReference type="NCBI Taxonomy" id="2799577"/>
    <lineage>
        <taxon>Bacteria</taxon>
        <taxon>Bacillati</taxon>
        <taxon>Bacillota</taxon>
        <taxon>Bacilli</taxon>
        <taxon>Lactobacillales</taxon>
        <taxon>Lactobacillaceae</taxon>
        <taxon>Lacticaseibacillus</taxon>
    </lineage>
</organism>
<protein>
    <submittedName>
        <fullName evidence="1">Pentapeptide repeat-containing protein</fullName>
    </submittedName>
</protein>
<dbReference type="Gene3D" id="2.160.20.80">
    <property type="entry name" value="E3 ubiquitin-protein ligase SopA"/>
    <property type="match status" value="1"/>
</dbReference>
<evidence type="ECO:0000313" key="1">
    <source>
        <dbReference type="EMBL" id="MFD1398868.1"/>
    </source>
</evidence>
<dbReference type="InterPro" id="IPR001646">
    <property type="entry name" value="5peptide_repeat"/>
</dbReference>
<dbReference type="PANTHER" id="PTHR42999:SF1">
    <property type="entry name" value="PENTAPEPTIDE REPEAT-CONTAINING PROTEIN"/>
    <property type="match status" value="1"/>
</dbReference>
<dbReference type="RefSeq" id="WP_204118521.1">
    <property type="nucleotide sequence ID" value="NZ_BOLV01000005.1"/>
</dbReference>
<dbReference type="Pfam" id="PF13599">
    <property type="entry name" value="Pentapeptide_4"/>
    <property type="match status" value="1"/>
</dbReference>
<proteinExistence type="predicted"/>
<dbReference type="PANTHER" id="PTHR42999">
    <property type="entry name" value="ANTIBIOTIC RESISTANCE PROTEIN MCBG"/>
    <property type="match status" value="1"/>
</dbReference>
<sequence>MIEHQTLSLDAAVEGETYDHCRLSVSQHELKLAGVTFSNCQFEQTDFRGGEWLDCTIKGSQFLNADFAESVMYRCQFSGCQLMGADFTRSVWHQVTVTDCQASYLILAESKLKAVSFKETQLTESSFQAVKLLKPGLSVTGGELTGADFTGTPLKLVDLSKSRFDHLLFTPSLLRGLKLNQWQAAIIAASLGIDVVD</sequence>
<evidence type="ECO:0000313" key="2">
    <source>
        <dbReference type="Proteomes" id="UP001597199"/>
    </source>
</evidence>
<name>A0ABW4BFM9_9LACO</name>
<reference evidence="2" key="1">
    <citation type="journal article" date="2019" name="Int. J. Syst. Evol. Microbiol.">
        <title>The Global Catalogue of Microorganisms (GCM) 10K type strain sequencing project: providing services to taxonomists for standard genome sequencing and annotation.</title>
        <authorList>
            <consortium name="The Broad Institute Genomics Platform"/>
            <consortium name="The Broad Institute Genome Sequencing Center for Infectious Disease"/>
            <person name="Wu L."/>
            <person name="Ma J."/>
        </authorList>
    </citation>
    <scope>NUCLEOTIDE SEQUENCE [LARGE SCALE GENOMIC DNA]</scope>
    <source>
        <strain evidence="2">CCM 9110</strain>
    </source>
</reference>
<dbReference type="InterPro" id="IPR052949">
    <property type="entry name" value="PA_immunity-related"/>
</dbReference>
<comment type="caution">
    <text evidence="1">The sequence shown here is derived from an EMBL/GenBank/DDBJ whole genome shotgun (WGS) entry which is preliminary data.</text>
</comment>
<keyword evidence="2" id="KW-1185">Reference proteome</keyword>
<gene>
    <name evidence="1" type="ORF">ACFQ41_06055</name>
</gene>
<dbReference type="Proteomes" id="UP001597199">
    <property type="component" value="Unassembled WGS sequence"/>
</dbReference>
<dbReference type="EMBL" id="JBHTOA010000025">
    <property type="protein sequence ID" value="MFD1398868.1"/>
    <property type="molecule type" value="Genomic_DNA"/>
</dbReference>